<accession>A0A0S4TGX8</accession>
<dbReference type="PANTHER" id="PTHR10890:SF3">
    <property type="entry name" value="CYSTEINE--TRNA LIGASE, CYTOPLASMIC"/>
    <property type="match status" value="1"/>
</dbReference>
<dbReference type="CDD" id="cd00672">
    <property type="entry name" value="CysRS_core"/>
    <property type="match status" value="1"/>
</dbReference>
<reference evidence="12" key="1">
    <citation type="submission" date="2015-08" db="EMBL/GenBank/DDBJ databases">
        <authorList>
            <person name="Babu N.S."/>
            <person name="Beckwith C.J."/>
            <person name="Beseler K.G."/>
            <person name="Brison A."/>
            <person name="Carone J.V."/>
            <person name="Caskin T.P."/>
            <person name="Diamond M."/>
            <person name="Durham M.E."/>
            <person name="Foxe J.M."/>
            <person name="Go M."/>
            <person name="Henderson B.A."/>
            <person name="Jones I.B."/>
            <person name="McGettigan J.A."/>
            <person name="Micheletti S.J."/>
            <person name="Nasrallah M.E."/>
            <person name="Ortiz D."/>
            <person name="Piller C.R."/>
            <person name="Privatt S.R."/>
            <person name="Schneider S.L."/>
            <person name="Sharp S."/>
            <person name="Smith T.C."/>
            <person name="Stanton J.D."/>
            <person name="Ullery H.E."/>
            <person name="Wilson R.J."/>
            <person name="Serrano M.G."/>
            <person name="Buck G."/>
            <person name="Lee V."/>
            <person name="Wang Y."/>
            <person name="Carvalho R."/>
            <person name="Voegtly L."/>
            <person name="Shi R."/>
            <person name="Duckworth R."/>
            <person name="Johnson A."/>
            <person name="Loviza R."/>
            <person name="Walstead R."/>
            <person name="Shah Z."/>
            <person name="Kiflezghi M."/>
            <person name="Wade K."/>
            <person name="Ball S.L."/>
            <person name="Bradley K.W."/>
            <person name="Asai D.J."/>
            <person name="Bowman C.A."/>
            <person name="Russell D.A."/>
            <person name="Pope W.H."/>
            <person name="Jacobs-Sera D."/>
            <person name="Hendrix R.W."/>
            <person name="Hatfull G.F."/>
        </authorList>
    </citation>
    <scope>NUCLEOTIDE SEQUENCE [LARGE SCALE GENOMIC DNA]</scope>
</reference>
<dbReference type="FunFam" id="3.40.50.620:FF:000027">
    <property type="entry name" value="Cysteine--tRNA ligase, cytoplasmic"/>
    <property type="match status" value="1"/>
</dbReference>
<feature type="domain" description="tRNA synthetases class I catalytic" evidence="11">
    <location>
        <begin position="54"/>
        <end position="363"/>
    </location>
</feature>
<name>A0A0S4TGX8_CRYHO</name>
<evidence type="ECO:0000256" key="5">
    <source>
        <dbReference type="ARBA" id="ARBA00022741"/>
    </source>
</evidence>
<keyword evidence="3" id="KW-0436">Ligase</keyword>
<dbReference type="GO" id="GO:0004817">
    <property type="term" value="F:cysteine-tRNA ligase activity"/>
    <property type="evidence" value="ECO:0007669"/>
    <property type="project" value="UniProtKB-EC"/>
</dbReference>
<dbReference type="InterPro" id="IPR015803">
    <property type="entry name" value="Cys-tRNA-ligase"/>
</dbReference>
<dbReference type="PRINTS" id="PR00983">
    <property type="entry name" value="TRNASYNTHCYS"/>
</dbReference>
<dbReference type="EC" id="6.1.1.16" evidence="2"/>
<keyword evidence="6" id="KW-0862">Zinc</keyword>
<dbReference type="PANTHER" id="PTHR10890">
    <property type="entry name" value="CYSTEINYL-TRNA SYNTHETASE"/>
    <property type="match status" value="1"/>
</dbReference>
<evidence type="ECO:0000256" key="1">
    <source>
        <dbReference type="ARBA" id="ARBA00001947"/>
    </source>
</evidence>
<evidence type="ECO:0000256" key="3">
    <source>
        <dbReference type="ARBA" id="ARBA00022598"/>
    </source>
</evidence>
<protein>
    <recommendedName>
        <fullName evidence="2">cysteine--tRNA ligase</fullName>
        <ecNumber evidence="2">6.1.1.16</ecNumber>
    </recommendedName>
    <alternativeName>
        <fullName evidence="10">Cysteinyl-tRNA synthetase</fullName>
    </alternativeName>
</protein>
<sequence length="581" mass="66193">MGLNTAEGMADWIPPTRCFSNAESGDSSSASKRCSYSTGLMLNNSMTGGKTEFIPVNGRRVNWYACGPTVYDSAHLGHARNYVTFDIIRRVLEDYFGYDVYLVMNITDIDDKIIKRSNEQKRENFLDLAREFELEFFDDMKALNVKMPDVITRVSEFIPEIIDFISTIISRGFAYESEGSVYFDVESFRADEKHVYGRMEPKSVADVNRLLEGEGELGEHLKDKKSPLDFALWKKAKPEEPCWDSPWGKGRPGWHIECSVMASNTLGFPIDIHSGGIDLRFPHHDNELAQSEAHYDQAQWVNYFLHSGHLHIHGSKMSKSLKNFTTIQEILKENSPRHIRMLFLLHKWDAPMNYSPETSLQEAIAVDKTFVNFFANVKARLRTSYLNNSQKHDIEEEKLRLAIESSSEKIDEFFKDNINTPEVVQALQSLVTVANSYMNLKSDDQIVGNILRRCATYVYKILSILGLCGEDSEKLNYKDTCDSAYDDSKVEELTNEFMEIIGGFRSCAKEESKKLMGLCRKEKKAISNNDFGNVGSLIDEVNKSSISLLSKCDQVRDVQLSKLKITLEDRPDGSFIWKSVS</sequence>
<dbReference type="InterPro" id="IPR032678">
    <property type="entry name" value="tRNA-synt_1_cat_dom"/>
</dbReference>
<evidence type="ECO:0000256" key="8">
    <source>
        <dbReference type="ARBA" id="ARBA00022917"/>
    </source>
</evidence>
<dbReference type="VEuPathDB" id="CryptoDB:GY17_00000095"/>
<dbReference type="VEuPathDB" id="CryptoDB:Chro.60125"/>
<evidence type="ECO:0000256" key="10">
    <source>
        <dbReference type="ARBA" id="ARBA00031499"/>
    </source>
</evidence>
<dbReference type="VEuPathDB" id="CryptoDB:CHUDEA6_960"/>
<evidence type="ECO:0000256" key="2">
    <source>
        <dbReference type="ARBA" id="ARBA00012832"/>
    </source>
</evidence>
<dbReference type="VEuPathDB" id="CryptoDB:ChTU502y2012_406g0215"/>
<dbReference type="SUPFAM" id="SSF47323">
    <property type="entry name" value="Anticodon-binding domain of a subclass of class I aminoacyl-tRNA synthetases"/>
    <property type="match status" value="1"/>
</dbReference>
<keyword evidence="8" id="KW-0648">Protein biosynthesis</keyword>
<dbReference type="SUPFAM" id="SSF52374">
    <property type="entry name" value="Nucleotidylyl transferase"/>
    <property type="match status" value="1"/>
</dbReference>
<dbReference type="HAMAP" id="MF_00041">
    <property type="entry name" value="Cys_tRNA_synth"/>
    <property type="match status" value="1"/>
</dbReference>
<evidence type="ECO:0000256" key="9">
    <source>
        <dbReference type="ARBA" id="ARBA00023146"/>
    </source>
</evidence>
<evidence type="ECO:0000256" key="6">
    <source>
        <dbReference type="ARBA" id="ARBA00022833"/>
    </source>
</evidence>
<dbReference type="GO" id="GO:0006423">
    <property type="term" value="P:cysteinyl-tRNA aminoacylation"/>
    <property type="evidence" value="ECO:0007669"/>
    <property type="project" value="InterPro"/>
</dbReference>
<comment type="cofactor">
    <cofactor evidence="1">
        <name>Zn(2+)</name>
        <dbReference type="ChEBI" id="CHEBI:29105"/>
    </cofactor>
</comment>
<dbReference type="GO" id="GO:0046872">
    <property type="term" value="F:metal ion binding"/>
    <property type="evidence" value="ECO:0007669"/>
    <property type="project" value="UniProtKB-KW"/>
</dbReference>
<dbReference type="GO" id="GO:0005737">
    <property type="term" value="C:cytoplasm"/>
    <property type="evidence" value="ECO:0007669"/>
    <property type="project" value="TreeGrafter"/>
</dbReference>
<dbReference type="Pfam" id="PF01406">
    <property type="entry name" value="tRNA-synt_1e"/>
    <property type="match status" value="1"/>
</dbReference>
<dbReference type="GO" id="GO:0005524">
    <property type="term" value="F:ATP binding"/>
    <property type="evidence" value="ECO:0007669"/>
    <property type="project" value="UniProtKB-KW"/>
</dbReference>
<dbReference type="AlphaFoldDB" id="A0A0S4TGX8"/>
<keyword evidence="9" id="KW-0030">Aminoacyl-tRNA synthetase</keyword>
<evidence type="ECO:0000259" key="11">
    <source>
        <dbReference type="Pfam" id="PF01406"/>
    </source>
</evidence>
<gene>
    <name evidence="12" type="ORF">CHUDEA6_960</name>
</gene>
<dbReference type="Gene3D" id="3.40.50.620">
    <property type="entry name" value="HUPs"/>
    <property type="match status" value="1"/>
</dbReference>
<dbReference type="InterPro" id="IPR009080">
    <property type="entry name" value="tRNAsynth_Ia_anticodon-bd"/>
</dbReference>
<keyword evidence="5" id="KW-0547">Nucleotide-binding</keyword>
<dbReference type="NCBIfam" id="TIGR00435">
    <property type="entry name" value="cysS"/>
    <property type="match status" value="1"/>
</dbReference>
<keyword evidence="4" id="KW-0479">Metal-binding</keyword>
<dbReference type="InterPro" id="IPR014729">
    <property type="entry name" value="Rossmann-like_a/b/a_fold"/>
</dbReference>
<dbReference type="Gene3D" id="1.20.120.1910">
    <property type="entry name" value="Cysteine-tRNA ligase, C-terminal anti-codon recognition domain"/>
    <property type="match status" value="1"/>
</dbReference>
<proteinExistence type="inferred from homology"/>
<dbReference type="EMBL" id="LN877952">
    <property type="protein sequence ID" value="CUV06522.1"/>
    <property type="molecule type" value="Genomic_DNA"/>
</dbReference>
<evidence type="ECO:0000256" key="7">
    <source>
        <dbReference type="ARBA" id="ARBA00022840"/>
    </source>
</evidence>
<dbReference type="Proteomes" id="UP000199752">
    <property type="component" value="Chromosome 6"/>
</dbReference>
<keyword evidence="7" id="KW-0067">ATP-binding</keyword>
<dbReference type="InterPro" id="IPR024909">
    <property type="entry name" value="Cys-tRNA/MSH_ligase"/>
</dbReference>
<organism evidence="12">
    <name type="scientific">Cryptosporidium hominis</name>
    <dbReference type="NCBI Taxonomy" id="237895"/>
    <lineage>
        <taxon>Eukaryota</taxon>
        <taxon>Sar</taxon>
        <taxon>Alveolata</taxon>
        <taxon>Apicomplexa</taxon>
        <taxon>Conoidasida</taxon>
        <taxon>Coccidia</taxon>
        <taxon>Eucoccidiorida</taxon>
        <taxon>Eimeriorina</taxon>
        <taxon>Cryptosporidiidae</taxon>
        <taxon>Cryptosporidium</taxon>
    </lineage>
</organism>
<evidence type="ECO:0000313" key="12">
    <source>
        <dbReference type="EMBL" id="CUV06522.1"/>
    </source>
</evidence>
<evidence type="ECO:0000256" key="4">
    <source>
        <dbReference type="ARBA" id="ARBA00022723"/>
    </source>
</evidence>